<dbReference type="AlphaFoldDB" id="A0A7V5PRR1"/>
<dbReference type="Proteomes" id="UP000886124">
    <property type="component" value="Unassembled WGS sequence"/>
</dbReference>
<feature type="chain" id="PRO_5030775401" evidence="1">
    <location>
        <begin position="23"/>
        <end position="468"/>
    </location>
</feature>
<reference evidence="3" key="1">
    <citation type="journal article" date="2020" name="mSystems">
        <title>Genome- and Community-Level Interaction Insights into Carbon Utilization and Element Cycling Functions of Hydrothermarchaeota in Hydrothermal Sediment.</title>
        <authorList>
            <person name="Zhou Z."/>
            <person name="Liu Y."/>
            <person name="Xu W."/>
            <person name="Pan J."/>
            <person name="Luo Z.H."/>
            <person name="Li M."/>
        </authorList>
    </citation>
    <scope>NUCLEOTIDE SEQUENCE [LARGE SCALE GENOMIC DNA]</scope>
    <source>
        <strain evidence="3">HyVt-527</strain>
    </source>
</reference>
<organism evidence="3">
    <name type="scientific">Caldithrix abyssi</name>
    <dbReference type="NCBI Taxonomy" id="187145"/>
    <lineage>
        <taxon>Bacteria</taxon>
        <taxon>Pseudomonadati</taxon>
        <taxon>Calditrichota</taxon>
        <taxon>Calditrichia</taxon>
        <taxon>Calditrichales</taxon>
        <taxon>Calditrichaceae</taxon>
        <taxon>Caldithrix</taxon>
    </lineage>
</organism>
<dbReference type="Gene3D" id="2.60.40.1260">
    <property type="entry name" value="Lamin Tail domain"/>
    <property type="match status" value="1"/>
</dbReference>
<name>A0A7V5PRR1_CALAY</name>
<dbReference type="InterPro" id="IPR036415">
    <property type="entry name" value="Lamin_tail_dom_sf"/>
</dbReference>
<feature type="domain" description="LTD" evidence="2">
    <location>
        <begin position="166"/>
        <end position="273"/>
    </location>
</feature>
<evidence type="ECO:0000313" key="3">
    <source>
        <dbReference type="EMBL" id="HHJ53687.1"/>
    </source>
</evidence>
<dbReference type="EMBL" id="DROD01000686">
    <property type="protein sequence ID" value="HHJ53687.1"/>
    <property type="molecule type" value="Genomic_DNA"/>
</dbReference>
<dbReference type="PROSITE" id="PS51841">
    <property type="entry name" value="LTD"/>
    <property type="match status" value="1"/>
</dbReference>
<dbReference type="Gene3D" id="2.60.120.260">
    <property type="entry name" value="Galactose-binding domain-like"/>
    <property type="match status" value="1"/>
</dbReference>
<dbReference type="InterPro" id="IPR001322">
    <property type="entry name" value="Lamin_tail_dom"/>
</dbReference>
<feature type="non-terminal residue" evidence="3">
    <location>
        <position position="468"/>
    </location>
</feature>
<gene>
    <name evidence="3" type="ORF">ENJ89_10865</name>
</gene>
<dbReference type="SUPFAM" id="SSF74853">
    <property type="entry name" value="Lamin A/C globular tail domain"/>
    <property type="match status" value="1"/>
</dbReference>
<keyword evidence="1" id="KW-0732">Signal</keyword>
<feature type="signal peptide" evidence="1">
    <location>
        <begin position="1"/>
        <end position="22"/>
    </location>
</feature>
<comment type="caution">
    <text evidence="3">The sequence shown here is derived from an EMBL/GenBank/DDBJ whole genome shotgun (WGS) entry which is preliminary data.</text>
</comment>
<evidence type="ECO:0000259" key="2">
    <source>
        <dbReference type="PROSITE" id="PS51841"/>
    </source>
</evidence>
<sequence length="468" mass="51189">MKRVLAILLAASMLLVGSSLFAENLNLTFEDDSDVSNWGNYDQDNMWTSASWDATGGVDGTGALKLHDGGWGFLSKRPITATIGNKYRLTVSVKTTNWADPYFLYLKVEGIGETDSVAVNSDGVFTTYTLMGTVTADSGYIKFEGMNTGTESDVWVDNLVFEDGLSTSDIVINEIYYNPPTIQGDDSDWEFLELFNTTDRDIPLEGYAITEGIKYTFVQEDTIKANSYFVLAYNAANYPGSVQWTSGGLKNSGEDIVLKDAAGNTVDSVDYDDHGDWSWLADGKGASLSLADPYGDHNDPANWYPSAFGGTPGEANGPRGVWVNFRANTATVPDTMSKNSVVQVRGSNPPLEWNGGSLIFLENEAVPEDDPYGSSDYWVGGGLFPAEVTYYKFYTNASHNTVSPGVEWEHQGWEANVDPASNDRILDLTGFTGSDTTLPVQYVNGWADKPGQYAHPWESNDTSFVVWL</sequence>
<evidence type="ECO:0000256" key="1">
    <source>
        <dbReference type="SAM" id="SignalP"/>
    </source>
</evidence>
<protein>
    <submittedName>
        <fullName evidence="3">Lamin tail domain-containing protein</fullName>
    </submittedName>
</protein>
<accession>A0A7V5PRR1</accession>
<proteinExistence type="predicted"/>
<dbReference type="Pfam" id="PF00932">
    <property type="entry name" value="LTD"/>
    <property type="match status" value="1"/>
</dbReference>